<name>A0A134CJ56_9FIRM</name>
<protein>
    <recommendedName>
        <fullName evidence="6 7">Large ribosomal subunit protein uL18</fullName>
    </recommendedName>
</protein>
<dbReference type="Gene3D" id="3.30.420.100">
    <property type="match status" value="1"/>
</dbReference>
<dbReference type="PANTHER" id="PTHR12899">
    <property type="entry name" value="39S RIBOSOMAL PROTEIN L18, MITOCHONDRIAL"/>
    <property type="match status" value="1"/>
</dbReference>
<dbReference type="HAMAP" id="MF_01337_B">
    <property type="entry name" value="Ribosomal_uL18_B"/>
    <property type="match status" value="1"/>
</dbReference>
<dbReference type="InterPro" id="IPR004389">
    <property type="entry name" value="Ribosomal_uL18_bac-type"/>
</dbReference>
<keyword evidence="5 7" id="KW-0687">Ribonucleoprotein</keyword>
<evidence type="ECO:0000256" key="7">
    <source>
        <dbReference type="HAMAP-Rule" id="MF_01337"/>
    </source>
</evidence>
<dbReference type="GO" id="GO:0006412">
    <property type="term" value="P:translation"/>
    <property type="evidence" value="ECO:0007669"/>
    <property type="project" value="UniProtKB-UniRule"/>
</dbReference>
<dbReference type="SUPFAM" id="SSF53137">
    <property type="entry name" value="Translational machinery components"/>
    <property type="match status" value="1"/>
</dbReference>
<dbReference type="AlphaFoldDB" id="A0A134CJ56"/>
<sequence length="122" mass="13362">MNSLKKSKNAVRVKRHWRLRKQISGTAERPRLNVFRSLTNIYAQIIDDQKGVTLVAASSLDKEIKDQKNGGNAEGAKLVGALVAKRAIEKGITTVVFDRGGYIYHGRVAALATAAREAGLKF</sequence>
<keyword evidence="4 7" id="KW-0689">Ribosomal protein</keyword>
<dbReference type="PANTHER" id="PTHR12899:SF3">
    <property type="entry name" value="LARGE RIBOSOMAL SUBUNIT PROTEIN UL18M"/>
    <property type="match status" value="1"/>
</dbReference>
<comment type="caution">
    <text evidence="8">The sequence shown here is derived from an EMBL/GenBank/DDBJ whole genome shotgun (WGS) entry which is preliminary data.</text>
</comment>
<dbReference type="InterPro" id="IPR057268">
    <property type="entry name" value="Ribosomal_L18"/>
</dbReference>
<dbReference type="STRING" id="1588748.HMPREF3182_00568"/>
<dbReference type="PATRIC" id="fig|1588748.3.peg.539"/>
<keyword evidence="3 7" id="KW-0694">RNA-binding</keyword>
<evidence type="ECO:0000256" key="2">
    <source>
        <dbReference type="ARBA" id="ARBA00022730"/>
    </source>
</evidence>
<comment type="similarity">
    <text evidence="1 7">Belongs to the universal ribosomal protein uL18 family.</text>
</comment>
<dbReference type="EMBL" id="LSDT01000017">
    <property type="protein sequence ID" value="KXB92243.1"/>
    <property type="molecule type" value="Genomic_DNA"/>
</dbReference>
<dbReference type="InterPro" id="IPR005484">
    <property type="entry name" value="Ribosomal_uL18_bac/plant/anim"/>
</dbReference>
<dbReference type="GO" id="GO:0003735">
    <property type="term" value="F:structural constituent of ribosome"/>
    <property type="evidence" value="ECO:0007669"/>
    <property type="project" value="InterPro"/>
</dbReference>
<evidence type="ECO:0000256" key="4">
    <source>
        <dbReference type="ARBA" id="ARBA00022980"/>
    </source>
</evidence>
<organism evidence="8 9">
    <name type="scientific">Megasphaera hutchinsoni</name>
    <dbReference type="NCBI Taxonomy" id="1588748"/>
    <lineage>
        <taxon>Bacteria</taxon>
        <taxon>Bacillati</taxon>
        <taxon>Bacillota</taxon>
        <taxon>Negativicutes</taxon>
        <taxon>Veillonellales</taxon>
        <taxon>Veillonellaceae</taxon>
        <taxon>Megasphaera</taxon>
    </lineage>
</organism>
<comment type="subunit">
    <text evidence="7">Part of the 50S ribosomal subunit; part of the 5S rRNA/L5/L18/L25 subcomplex. Contacts the 5S and 23S rRNAs.</text>
</comment>
<evidence type="ECO:0000256" key="6">
    <source>
        <dbReference type="ARBA" id="ARBA00035197"/>
    </source>
</evidence>
<evidence type="ECO:0000256" key="1">
    <source>
        <dbReference type="ARBA" id="ARBA00007116"/>
    </source>
</evidence>
<dbReference type="CDD" id="cd00432">
    <property type="entry name" value="Ribosomal_L18_L5e"/>
    <property type="match status" value="1"/>
</dbReference>
<dbReference type="NCBIfam" id="TIGR00060">
    <property type="entry name" value="L18_bact"/>
    <property type="match status" value="1"/>
</dbReference>
<keyword evidence="9" id="KW-1185">Reference proteome</keyword>
<dbReference type="FunFam" id="3.30.420.100:FF:000001">
    <property type="entry name" value="50S ribosomal protein L18"/>
    <property type="match status" value="1"/>
</dbReference>
<comment type="function">
    <text evidence="7">This is one of the proteins that bind and probably mediate the attachment of the 5S RNA into the large ribosomal subunit, where it forms part of the central protuberance.</text>
</comment>
<proteinExistence type="inferred from homology"/>
<dbReference type="GO" id="GO:0022625">
    <property type="term" value="C:cytosolic large ribosomal subunit"/>
    <property type="evidence" value="ECO:0007669"/>
    <property type="project" value="TreeGrafter"/>
</dbReference>
<dbReference type="Proteomes" id="UP000070160">
    <property type="component" value="Unassembled WGS sequence"/>
</dbReference>
<accession>A0A134CJ56</accession>
<keyword evidence="2 7" id="KW-0699">rRNA-binding</keyword>
<evidence type="ECO:0000313" key="8">
    <source>
        <dbReference type="EMBL" id="KXB92243.1"/>
    </source>
</evidence>
<evidence type="ECO:0000256" key="3">
    <source>
        <dbReference type="ARBA" id="ARBA00022884"/>
    </source>
</evidence>
<evidence type="ECO:0000256" key="5">
    <source>
        <dbReference type="ARBA" id="ARBA00023274"/>
    </source>
</evidence>
<gene>
    <name evidence="7" type="primary">rplR</name>
    <name evidence="8" type="ORF">HMPREF3182_00568</name>
</gene>
<evidence type="ECO:0000313" key="9">
    <source>
        <dbReference type="Proteomes" id="UP000070160"/>
    </source>
</evidence>
<reference evidence="9" key="1">
    <citation type="submission" date="2016-01" db="EMBL/GenBank/DDBJ databases">
        <authorList>
            <person name="Mitreva M."/>
            <person name="Pepin K.H."/>
            <person name="Mihindukulasuriya K.A."/>
            <person name="Fulton R."/>
            <person name="Fronick C."/>
            <person name="O'Laughlin M."/>
            <person name="Miner T."/>
            <person name="Herter B."/>
            <person name="Rosa B.A."/>
            <person name="Cordes M."/>
            <person name="Tomlinson C."/>
            <person name="Wollam A."/>
            <person name="Palsikar V.B."/>
            <person name="Mardis E.R."/>
            <person name="Wilson R.K."/>
        </authorList>
    </citation>
    <scope>NUCLEOTIDE SEQUENCE [LARGE SCALE GENOMIC DNA]</scope>
    <source>
        <strain evidence="9">KA00182</strain>
    </source>
</reference>
<dbReference type="GO" id="GO:0008097">
    <property type="term" value="F:5S rRNA binding"/>
    <property type="evidence" value="ECO:0007669"/>
    <property type="project" value="TreeGrafter"/>
</dbReference>
<dbReference type="Pfam" id="PF00861">
    <property type="entry name" value="Ribosomal_L18p"/>
    <property type="match status" value="1"/>
</dbReference>